<organism evidence="1 2">
    <name type="scientific">Evansella tamaricis</name>
    <dbReference type="NCBI Taxonomy" id="2069301"/>
    <lineage>
        <taxon>Bacteria</taxon>
        <taxon>Bacillati</taxon>
        <taxon>Bacillota</taxon>
        <taxon>Bacilli</taxon>
        <taxon>Bacillales</taxon>
        <taxon>Bacillaceae</taxon>
        <taxon>Evansella</taxon>
    </lineage>
</organism>
<reference evidence="1 2" key="1">
    <citation type="submission" date="2021-06" db="EMBL/GenBank/DDBJ databases">
        <title>Bacillus sp. RD4P76, an endophyte from a halophyte.</title>
        <authorList>
            <person name="Sun J.-Q."/>
        </authorList>
    </citation>
    <scope>NUCLEOTIDE SEQUENCE [LARGE SCALE GENOMIC DNA]</scope>
    <source>
        <strain evidence="1 2">CGMCC 1.15917</strain>
    </source>
</reference>
<gene>
    <name evidence="1" type="ORF">KS419_04930</name>
</gene>
<proteinExistence type="predicted"/>
<accession>A0ABS6JBM7</accession>
<protein>
    <recommendedName>
        <fullName evidence="3">50S ribosomal protein L29</fullName>
    </recommendedName>
</protein>
<comment type="caution">
    <text evidence="1">The sequence shown here is derived from an EMBL/GenBank/DDBJ whole genome shotgun (WGS) entry which is preliminary data.</text>
</comment>
<keyword evidence="2" id="KW-1185">Reference proteome</keyword>
<evidence type="ECO:0000313" key="2">
    <source>
        <dbReference type="Proteomes" id="UP000784880"/>
    </source>
</evidence>
<evidence type="ECO:0000313" key="1">
    <source>
        <dbReference type="EMBL" id="MBU9711081.1"/>
    </source>
</evidence>
<dbReference type="EMBL" id="JAHQCS010000057">
    <property type="protein sequence ID" value="MBU9711081.1"/>
    <property type="molecule type" value="Genomic_DNA"/>
</dbReference>
<evidence type="ECO:0008006" key="3">
    <source>
        <dbReference type="Google" id="ProtNLM"/>
    </source>
</evidence>
<sequence>MKISHEEYLKQLLQSLQSELNHLDIEHRISIAEHNVRRKMIMGQINSIERQLNNSELKSDKNSEAKE</sequence>
<name>A0ABS6JBM7_9BACI</name>
<dbReference type="RefSeq" id="WP_217064972.1">
    <property type="nucleotide sequence ID" value="NZ_JAHQCS010000057.1"/>
</dbReference>
<dbReference type="Proteomes" id="UP000784880">
    <property type="component" value="Unassembled WGS sequence"/>
</dbReference>